<organism evidence="1 2">
    <name type="scientific">Rubroshorea leprosula</name>
    <dbReference type="NCBI Taxonomy" id="152421"/>
    <lineage>
        <taxon>Eukaryota</taxon>
        <taxon>Viridiplantae</taxon>
        <taxon>Streptophyta</taxon>
        <taxon>Embryophyta</taxon>
        <taxon>Tracheophyta</taxon>
        <taxon>Spermatophyta</taxon>
        <taxon>Magnoliopsida</taxon>
        <taxon>eudicotyledons</taxon>
        <taxon>Gunneridae</taxon>
        <taxon>Pentapetalae</taxon>
        <taxon>rosids</taxon>
        <taxon>malvids</taxon>
        <taxon>Malvales</taxon>
        <taxon>Dipterocarpaceae</taxon>
        <taxon>Rubroshorea</taxon>
    </lineage>
</organism>
<accession>A0AAV5IV76</accession>
<proteinExistence type="predicted"/>
<gene>
    <name evidence="1" type="ORF">SLEP1_g14609</name>
</gene>
<sequence>MKMKGALHELSNKVSTLQGNLQGSLANTVSCLLRESLFGFCDCNVNCICNEGLGI</sequence>
<keyword evidence="2" id="KW-1185">Reference proteome</keyword>
<evidence type="ECO:0000313" key="1">
    <source>
        <dbReference type="EMBL" id="GKV02139.1"/>
    </source>
</evidence>
<dbReference type="Proteomes" id="UP001054252">
    <property type="component" value="Unassembled WGS sequence"/>
</dbReference>
<comment type="caution">
    <text evidence="1">The sequence shown here is derived from an EMBL/GenBank/DDBJ whole genome shotgun (WGS) entry which is preliminary data.</text>
</comment>
<protein>
    <submittedName>
        <fullName evidence="1">Uncharacterized protein</fullName>
    </submittedName>
</protein>
<dbReference type="EMBL" id="BPVZ01000018">
    <property type="protein sequence ID" value="GKV02139.1"/>
    <property type="molecule type" value="Genomic_DNA"/>
</dbReference>
<evidence type="ECO:0000313" key="2">
    <source>
        <dbReference type="Proteomes" id="UP001054252"/>
    </source>
</evidence>
<name>A0AAV5IV76_9ROSI</name>
<reference evidence="1 2" key="1">
    <citation type="journal article" date="2021" name="Commun. Biol.">
        <title>The genome of Shorea leprosula (Dipterocarpaceae) highlights the ecological relevance of drought in aseasonal tropical rainforests.</title>
        <authorList>
            <person name="Ng K.K.S."/>
            <person name="Kobayashi M.J."/>
            <person name="Fawcett J.A."/>
            <person name="Hatakeyama M."/>
            <person name="Paape T."/>
            <person name="Ng C.H."/>
            <person name="Ang C.C."/>
            <person name="Tnah L.H."/>
            <person name="Lee C.T."/>
            <person name="Nishiyama T."/>
            <person name="Sese J."/>
            <person name="O'Brien M.J."/>
            <person name="Copetti D."/>
            <person name="Mohd Noor M.I."/>
            <person name="Ong R.C."/>
            <person name="Putra M."/>
            <person name="Sireger I.Z."/>
            <person name="Indrioko S."/>
            <person name="Kosugi Y."/>
            <person name="Izuno A."/>
            <person name="Isagi Y."/>
            <person name="Lee S.L."/>
            <person name="Shimizu K.K."/>
        </authorList>
    </citation>
    <scope>NUCLEOTIDE SEQUENCE [LARGE SCALE GENOMIC DNA]</scope>
    <source>
        <strain evidence="1">214</strain>
    </source>
</reference>
<dbReference type="AlphaFoldDB" id="A0AAV5IV76"/>